<dbReference type="PANTHER" id="PTHR33383">
    <property type="entry name" value="MEMBRANE PROTEIN INSERTION EFFICIENCY FACTOR-RELATED"/>
    <property type="match status" value="1"/>
</dbReference>
<comment type="function">
    <text evidence="1">Could be involved in insertion of integral membrane proteins into the membrane.</text>
</comment>
<sequence length="104" mass="11520">MRQILFRIYKQILSPMLHAGLGLTGACRFQPTCSEYASIAIAEHGFWRGSGLALWRLLRCQPFARGGFDPVPPRRNFHCDETVAGAVTIEPVQEPACSLPAGHR</sequence>
<comment type="similarity">
    <text evidence="1">Belongs to the UPF0161 family.</text>
</comment>
<evidence type="ECO:0000256" key="1">
    <source>
        <dbReference type="HAMAP-Rule" id="MF_00386"/>
    </source>
</evidence>
<name>A0A4V6NET0_9BACT</name>
<comment type="subcellular location">
    <subcellularLocation>
        <location evidence="1">Cell membrane</location>
        <topology evidence="1">Peripheral membrane protein</topology>
        <orientation evidence="1">Cytoplasmic side</orientation>
    </subcellularLocation>
</comment>
<protein>
    <recommendedName>
        <fullName evidence="1">Putative membrane protein insertion efficiency factor</fullName>
    </recommendedName>
</protein>
<dbReference type="Pfam" id="PF01809">
    <property type="entry name" value="YidD"/>
    <property type="match status" value="1"/>
</dbReference>
<dbReference type="AlphaFoldDB" id="A0A4V6NET0"/>
<dbReference type="OrthoDB" id="9801753at2"/>
<dbReference type="SMART" id="SM01234">
    <property type="entry name" value="Haemolytic"/>
    <property type="match status" value="1"/>
</dbReference>
<keyword evidence="3" id="KW-1185">Reference proteome</keyword>
<dbReference type="RefSeq" id="WP_131996661.1">
    <property type="nucleotide sequence ID" value="NZ_SMGK01000003.1"/>
</dbReference>
<evidence type="ECO:0000313" key="3">
    <source>
        <dbReference type="Proteomes" id="UP000295210"/>
    </source>
</evidence>
<dbReference type="Proteomes" id="UP000295210">
    <property type="component" value="Unassembled WGS sequence"/>
</dbReference>
<evidence type="ECO:0000313" key="2">
    <source>
        <dbReference type="EMBL" id="TCK72791.1"/>
    </source>
</evidence>
<dbReference type="PROSITE" id="PS51257">
    <property type="entry name" value="PROKAR_LIPOPROTEIN"/>
    <property type="match status" value="1"/>
</dbReference>
<dbReference type="HAMAP" id="MF_00386">
    <property type="entry name" value="UPF0161_YidD"/>
    <property type="match status" value="1"/>
</dbReference>
<dbReference type="NCBIfam" id="TIGR00278">
    <property type="entry name" value="membrane protein insertion efficiency factor YidD"/>
    <property type="match status" value="1"/>
</dbReference>
<organism evidence="2 3">
    <name type="scientific">Acidipila rosea</name>
    <dbReference type="NCBI Taxonomy" id="768535"/>
    <lineage>
        <taxon>Bacteria</taxon>
        <taxon>Pseudomonadati</taxon>
        <taxon>Acidobacteriota</taxon>
        <taxon>Terriglobia</taxon>
        <taxon>Terriglobales</taxon>
        <taxon>Acidobacteriaceae</taxon>
        <taxon>Acidipila</taxon>
    </lineage>
</organism>
<accession>A0A4V6NET0</accession>
<reference evidence="2 3" key="1">
    <citation type="submission" date="2019-03" db="EMBL/GenBank/DDBJ databases">
        <title>Genomic Encyclopedia of Type Strains, Phase IV (KMG-IV): sequencing the most valuable type-strain genomes for metagenomic binning, comparative biology and taxonomic classification.</title>
        <authorList>
            <person name="Goeker M."/>
        </authorList>
    </citation>
    <scope>NUCLEOTIDE SEQUENCE [LARGE SCALE GENOMIC DNA]</scope>
    <source>
        <strain evidence="2 3">DSM 103428</strain>
    </source>
</reference>
<keyword evidence="1" id="KW-0472">Membrane</keyword>
<dbReference type="InterPro" id="IPR002696">
    <property type="entry name" value="Membr_insert_effic_factor_YidD"/>
</dbReference>
<proteinExistence type="inferred from homology"/>
<keyword evidence="1" id="KW-1003">Cell membrane</keyword>
<comment type="caution">
    <text evidence="2">The sequence shown here is derived from an EMBL/GenBank/DDBJ whole genome shotgun (WGS) entry which is preliminary data.</text>
</comment>
<dbReference type="EMBL" id="SMGK01000003">
    <property type="protein sequence ID" value="TCK72791.1"/>
    <property type="molecule type" value="Genomic_DNA"/>
</dbReference>
<dbReference type="GO" id="GO:0005886">
    <property type="term" value="C:plasma membrane"/>
    <property type="evidence" value="ECO:0007669"/>
    <property type="project" value="UniProtKB-SubCell"/>
</dbReference>
<gene>
    <name evidence="2" type="ORF">C7378_2381</name>
</gene>
<dbReference type="PANTHER" id="PTHR33383:SF1">
    <property type="entry name" value="MEMBRANE PROTEIN INSERTION EFFICIENCY FACTOR-RELATED"/>
    <property type="match status" value="1"/>
</dbReference>